<evidence type="ECO:0000313" key="4">
    <source>
        <dbReference type="Proteomes" id="UP000239415"/>
    </source>
</evidence>
<proteinExistence type="predicted"/>
<evidence type="ECO:0000256" key="2">
    <source>
        <dbReference type="SAM" id="Phobius"/>
    </source>
</evidence>
<name>A0A2T0KGI1_9ACTN</name>
<feature type="region of interest" description="Disordered" evidence="1">
    <location>
        <begin position="126"/>
        <end position="162"/>
    </location>
</feature>
<reference evidence="3 4" key="1">
    <citation type="submission" date="2018-03" db="EMBL/GenBank/DDBJ databases">
        <title>Genomic Encyclopedia of Archaeal and Bacterial Type Strains, Phase II (KMG-II): from individual species to whole genera.</title>
        <authorList>
            <person name="Goeker M."/>
        </authorList>
    </citation>
    <scope>NUCLEOTIDE SEQUENCE [LARGE SCALE GENOMIC DNA]</scope>
    <source>
        <strain evidence="3 4">DSM 43146</strain>
    </source>
</reference>
<dbReference type="EMBL" id="PVMZ01000004">
    <property type="protein sequence ID" value="PRX22545.1"/>
    <property type="molecule type" value="Genomic_DNA"/>
</dbReference>
<evidence type="ECO:0008006" key="5">
    <source>
        <dbReference type="Google" id="ProtNLM"/>
    </source>
</evidence>
<feature type="transmembrane region" description="Helical" evidence="2">
    <location>
        <begin position="96"/>
        <end position="120"/>
    </location>
</feature>
<gene>
    <name evidence="3" type="ORF">CLV67_10472</name>
</gene>
<keyword evidence="2" id="KW-0812">Transmembrane</keyword>
<evidence type="ECO:0000313" key="3">
    <source>
        <dbReference type="EMBL" id="PRX22545.1"/>
    </source>
</evidence>
<comment type="caution">
    <text evidence="3">The sequence shown here is derived from an EMBL/GenBank/DDBJ whole genome shotgun (WGS) entry which is preliminary data.</text>
</comment>
<protein>
    <recommendedName>
        <fullName evidence="5">Flagellar basal body-associated protein FliL</fullName>
    </recommendedName>
</protein>
<accession>A0A2T0KGI1</accession>
<keyword evidence="4" id="KW-1185">Reference proteome</keyword>
<feature type="compositionally biased region" description="Pro residues" evidence="1">
    <location>
        <begin position="1"/>
        <end position="18"/>
    </location>
</feature>
<feature type="compositionally biased region" description="Low complexity" evidence="1">
    <location>
        <begin position="135"/>
        <end position="145"/>
    </location>
</feature>
<feature type="compositionally biased region" description="Low complexity" evidence="1">
    <location>
        <begin position="31"/>
        <end position="80"/>
    </location>
</feature>
<organism evidence="3 4">
    <name type="scientific">Actinoplanes italicus</name>
    <dbReference type="NCBI Taxonomy" id="113567"/>
    <lineage>
        <taxon>Bacteria</taxon>
        <taxon>Bacillati</taxon>
        <taxon>Actinomycetota</taxon>
        <taxon>Actinomycetes</taxon>
        <taxon>Micromonosporales</taxon>
        <taxon>Micromonosporaceae</taxon>
        <taxon>Actinoplanes</taxon>
    </lineage>
</organism>
<dbReference type="Proteomes" id="UP000239415">
    <property type="component" value="Unassembled WGS sequence"/>
</dbReference>
<sequence>MTYPPPPPPGDPLPPPVDPYDSPQHTEVSFGHPGYGQPAHGQPGQGQPAHGQPGQGQPAHGQPGYAQPGYAQPGYGQPRYPTAPPPPPPASGSRTVAITLVSVGIALVLLVGGGTALYLIGSKLSGGSGTGSTQGKGTTTSPTPTATAAEDEISISEPDTLNGQPKIEAEELESLTADLEGVLEGYPGAANAFGAVYGSLADKKLVTALAAEVDIDDPQRMLDTVFQSFSGESQLTGVSPASTGSLGGVAQCGSAVIGKEDVAICGWADEGSVGMILYFYETAVDVKGDFPDMRAEIETKG</sequence>
<feature type="compositionally biased region" description="Pro residues" evidence="1">
    <location>
        <begin position="81"/>
        <end position="90"/>
    </location>
</feature>
<keyword evidence="2" id="KW-1133">Transmembrane helix</keyword>
<evidence type="ECO:0000256" key="1">
    <source>
        <dbReference type="SAM" id="MobiDB-lite"/>
    </source>
</evidence>
<dbReference type="AlphaFoldDB" id="A0A2T0KGI1"/>
<keyword evidence="2" id="KW-0472">Membrane</keyword>
<feature type="region of interest" description="Disordered" evidence="1">
    <location>
        <begin position="1"/>
        <end position="91"/>
    </location>
</feature>